<comment type="caution">
    <text evidence="13">The sequence shown here is derived from an EMBL/GenBank/DDBJ whole genome shotgun (WGS) entry which is preliminary data.</text>
</comment>
<keyword evidence="9" id="KW-0963">Cytoplasm</keyword>
<keyword evidence="14" id="KW-1185">Reference proteome</keyword>
<evidence type="ECO:0000256" key="5">
    <source>
        <dbReference type="ARBA" id="ARBA00018429"/>
    </source>
</evidence>
<dbReference type="OrthoDB" id="9804372at2"/>
<comment type="catalytic activity">
    <reaction evidence="1 9 11">
        <text>Hydrolyzes single-stranded DNA or mismatched double-stranded DNA and polynucleotides, releasing free uracil.</text>
        <dbReference type="EC" id="3.2.2.27"/>
    </reaction>
</comment>
<protein>
    <recommendedName>
        <fullName evidence="5 9">Uracil-DNA glycosylase</fullName>
        <shortName evidence="9">UDG</shortName>
        <ecNumber evidence="4 9">3.2.2.27</ecNumber>
    </recommendedName>
</protein>
<dbReference type="NCBIfam" id="NF003589">
    <property type="entry name" value="PRK05254.1-2"/>
    <property type="match status" value="1"/>
</dbReference>
<dbReference type="NCBIfam" id="NF003592">
    <property type="entry name" value="PRK05254.1-5"/>
    <property type="match status" value="1"/>
</dbReference>
<comment type="similarity">
    <text evidence="3 9 11">Belongs to the uracil-DNA glycosylase (UDG) superfamily. UNG family.</text>
</comment>
<keyword evidence="13" id="KW-0326">Glycosidase</keyword>
<evidence type="ECO:0000256" key="1">
    <source>
        <dbReference type="ARBA" id="ARBA00001400"/>
    </source>
</evidence>
<dbReference type="AlphaFoldDB" id="A0A4U8TBF7"/>
<dbReference type="Pfam" id="PF03167">
    <property type="entry name" value="UDG"/>
    <property type="match status" value="1"/>
</dbReference>
<keyword evidence="8 9" id="KW-0234">DNA repair</keyword>
<proteinExistence type="inferred from homology"/>
<evidence type="ECO:0000256" key="10">
    <source>
        <dbReference type="PROSITE-ProRule" id="PRU10072"/>
    </source>
</evidence>
<dbReference type="Gene3D" id="3.40.470.10">
    <property type="entry name" value="Uracil-DNA glycosylase-like domain"/>
    <property type="match status" value="1"/>
</dbReference>
<dbReference type="GO" id="GO:0005737">
    <property type="term" value="C:cytoplasm"/>
    <property type="evidence" value="ECO:0007669"/>
    <property type="project" value="UniProtKB-SubCell"/>
</dbReference>
<dbReference type="Proteomes" id="UP000029733">
    <property type="component" value="Unassembled WGS sequence"/>
</dbReference>
<dbReference type="InterPro" id="IPR002043">
    <property type="entry name" value="UDG_fam1"/>
</dbReference>
<comment type="subcellular location">
    <subcellularLocation>
        <location evidence="9">Cytoplasm</location>
    </subcellularLocation>
</comment>
<evidence type="ECO:0000259" key="12">
    <source>
        <dbReference type="SMART" id="SM00986"/>
    </source>
</evidence>
<evidence type="ECO:0000256" key="6">
    <source>
        <dbReference type="ARBA" id="ARBA00022763"/>
    </source>
</evidence>
<evidence type="ECO:0000313" key="14">
    <source>
        <dbReference type="Proteomes" id="UP000029733"/>
    </source>
</evidence>
<accession>A0A4U8TBF7</accession>
<evidence type="ECO:0000256" key="2">
    <source>
        <dbReference type="ARBA" id="ARBA00002631"/>
    </source>
</evidence>
<dbReference type="NCBIfam" id="NF003588">
    <property type="entry name" value="PRK05254.1-1"/>
    <property type="match status" value="1"/>
</dbReference>
<evidence type="ECO:0000256" key="11">
    <source>
        <dbReference type="RuleBase" id="RU003780"/>
    </source>
</evidence>
<dbReference type="PROSITE" id="PS00130">
    <property type="entry name" value="U_DNA_GLYCOSYLASE"/>
    <property type="match status" value="1"/>
</dbReference>
<gene>
    <name evidence="9" type="primary">ung</name>
    <name evidence="13" type="ORF">LS71_000250</name>
</gene>
<dbReference type="SMART" id="SM00986">
    <property type="entry name" value="UDG"/>
    <property type="match status" value="1"/>
</dbReference>
<dbReference type="SMART" id="SM00987">
    <property type="entry name" value="UreE_C"/>
    <property type="match status" value="1"/>
</dbReference>
<reference evidence="13 14" key="1">
    <citation type="journal article" date="2014" name="Genome Announc.">
        <title>Draft genome sequences of eight enterohepatic helicobacter species isolated from both laboratory and wild rodents.</title>
        <authorList>
            <person name="Sheh A."/>
            <person name="Shen Z."/>
            <person name="Fox J.G."/>
        </authorList>
    </citation>
    <scope>NUCLEOTIDE SEQUENCE [LARGE SCALE GENOMIC DNA]</scope>
    <source>
        <strain evidence="13 14">MIT 09-6949</strain>
    </source>
</reference>
<feature type="active site" description="Proton acceptor" evidence="9 10">
    <location>
        <position position="71"/>
    </location>
</feature>
<dbReference type="NCBIfam" id="TIGR00628">
    <property type="entry name" value="ung"/>
    <property type="match status" value="1"/>
</dbReference>
<dbReference type="InterPro" id="IPR036895">
    <property type="entry name" value="Uracil-DNA_glycosylase-like_sf"/>
</dbReference>
<dbReference type="NCBIfam" id="NF003591">
    <property type="entry name" value="PRK05254.1-4"/>
    <property type="match status" value="1"/>
</dbReference>
<name>A0A4U8TBF7_9HELI</name>
<dbReference type="SUPFAM" id="SSF52141">
    <property type="entry name" value="Uracil-DNA glycosylase-like"/>
    <property type="match status" value="1"/>
</dbReference>
<evidence type="ECO:0000256" key="3">
    <source>
        <dbReference type="ARBA" id="ARBA00008184"/>
    </source>
</evidence>
<dbReference type="EMBL" id="JRPR02000001">
    <property type="protein sequence ID" value="TLD97231.1"/>
    <property type="molecule type" value="Genomic_DNA"/>
</dbReference>
<evidence type="ECO:0000256" key="4">
    <source>
        <dbReference type="ARBA" id="ARBA00012030"/>
    </source>
</evidence>
<dbReference type="HAMAP" id="MF_00148">
    <property type="entry name" value="UDG"/>
    <property type="match status" value="1"/>
</dbReference>
<organism evidence="13 14">
    <name type="scientific">Helicobacter jaachi</name>
    <dbReference type="NCBI Taxonomy" id="1677920"/>
    <lineage>
        <taxon>Bacteria</taxon>
        <taxon>Pseudomonadati</taxon>
        <taxon>Campylobacterota</taxon>
        <taxon>Epsilonproteobacteria</taxon>
        <taxon>Campylobacterales</taxon>
        <taxon>Helicobacteraceae</taxon>
        <taxon>Helicobacter</taxon>
    </lineage>
</organism>
<dbReference type="InterPro" id="IPR005122">
    <property type="entry name" value="Uracil-DNA_glycosylase-like"/>
</dbReference>
<dbReference type="InterPro" id="IPR018085">
    <property type="entry name" value="Ura-DNA_Glyclase_AS"/>
</dbReference>
<sequence>MSINLQTIKMPNDWKVLLKDELTSAYFADIKAHYINALHKKEVIYPKGSDTFAAFWLTPVDSVKVVILGQDPYHGSAFVQGRHIPQAMGLSFSVPHGVPIPPSLQNIYKELAQSLHITPPQHGDLSSWARQGVLLLNAILSVRAQSPASHKHFGWETFTDGVIKALSAHKEHIVFMLWGNYAKKKAALIDASKHKIITAPHPSPLARGFVGSGVFVEANAYLAAHYAQGIAWEQL</sequence>
<evidence type="ECO:0000256" key="7">
    <source>
        <dbReference type="ARBA" id="ARBA00022801"/>
    </source>
</evidence>
<dbReference type="PANTHER" id="PTHR11264:SF0">
    <property type="entry name" value="URACIL-DNA GLYCOSYLASE"/>
    <property type="match status" value="1"/>
</dbReference>
<feature type="domain" description="Uracil-DNA glycosylase-like" evidence="12">
    <location>
        <begin position="56"/>
        <end position="222"/>
    </location>
</feature>
<comment type="function">
    <text evidence="2 9 11">Excises uracil residues from the DNA which can arise as a result of misincorporation of dUMP residues by DNA polymerase or due to deamination of cytosine.</text>
</comment>
<dbReference type="RefSeq" id="WP_034352640.1">
    <property type="nucleotide sequence ID" value="NZ_JRPR02000001.1"/>
</dbReference>
<dbReference type="GO" id="GO:0004844">
    <property type="term" value="F:uracil DNA N-glycosylase activity"/>
    <property type="evidence" value="ECO:0007669"/>
    <property type="project" value="UniProtKB-UniRule"/>
</dbReference>
<evidence type="ECO:0000256" key="9">
    <source>
        <dbReference type="HAMAP-Rule" id="MF_00148"/>
    </source>
</evidence>
<dbReference type="EC" id="3.2.2.27" evidence="4 9"/>
<dbReference type="STRING" id="1677920.LS71_01470"/>
<keyword evidence="6 9" id="KW-0227">DNA damage</keyword>
<evidence type="ECO:0000313" key="13">
    <source>
        <dbReference type="EMBL" id="TLD97231.1"/>
    </source>
</evidence>
<dbReference type="GO" id="GO:0097510">
    <property type="term" value="P:base-excision repair, AP site formation via deaminated base removal"/>
    <property type="evidence" value="ECO:0007669"/>
    <property type="project" value="TreeGrafter"/>
</dbReference>
<dbReference type="PANTHER" id="PTHR11264">
    <property type="entry name" value="URACIL-DNA GLYCOSYLASE"/>
    <property type="match status" value="1"/>
</dbReference>
<dbReference type="CDD" id="cd10027">
    <property type="entry name" value="UDG-F1-like"/>
    <property type="match status" value="1"/>
</dbReference>
<keyword evidence="7 9" id="KW-0378">Hydrolase</keyword>
<evidence type="ECO:0000256" key="8">
    <source>
        <dbReference type="ARBA" id="ARBA00023204"/>
    </source>
</evidence>